<dbReference type="Pfam" id="PF06412">
    <property type="entry name" value="TraD"/>
    <property type="match status" value="1"/>
</dbReference>
<evidence type="ECO:0000313" key="2">
    <source>
        <dbReference type="Proteomes" id="UP000000609"/>
    </source>
</evidence>
<dbReference type="Proteomes" id="UP000000609">
    <property type="component" value="Chromosome"/>
</dbReference>
<dbReference type="EMBL" id="AE017354">
    <property type="protein sequence ID" value="AAU27323.1"/>
    <property type="molecule type" value="Genomic_DNA"/>
</dbReference>
<gene>
    <name evidence="1" type="ordered locus">lpg1239</name>
</gene>
<dbReference type="GeneID" id="57035231"/>
<sequence>MNTLEQIKKEKQAISKSKQSLALAKLKKRRADTRCKIELGGLVIKAGMVHFNKSIILGCLGFTTKLIEKQPEYKKFFEEIGNELFLK</sequence>
<dbReference type="STRING" id="272624.lpg1239"/>
<protein>
    <submittedName>
        <fullName evidence="1">TraD</fullName>
    </submittedName>
</protein>
<dbReference type="InterPro" id="IPR009444">
    <property type="entry name" value="Conjugal_tfr_TraD_a-type"/>
</dbReference>
<dbReference type="RefSeq" id="WP_010946971.1">
    <property type="nucleotide sequence ID" value="NC_002942.5"/>
</dbReference>
<reference evidence="1 2" key="1">
    <citation type="journal article" date="2004" name="Science">
        <title>The genomic sequence of the accidental pathogen Legionella pneumophila.</title>
        <authorList>
            <person name="Chien M."/>
            <person name="Morozova I."/>
            <person name="Shi S."/>
            <person name="Sheng H."/>
            <person name="Chen J."/>
            <person name="Gomez S.M."/>
            <person name="Asamani G."/>
            <person name="Hill K."/>
            <person name="Nuara J."/>
            <person name="Feder M."/>
            <person name="Rineer J."/>
            <person name="Greenberg J.J."/>
            <person name="Steshenko V."/>
            <person name="Park S.H."/>
            <person name="Zhao B."/>
            <person name="Teplitskaya E."/>
            <person name="Edwards J.R."/>
            <person name="Pampou S."/>
            <person name="Georghiou A."/>
            <person name="Chou I.C."/>
            <person name="Iannuccilli W."/>
            <person name="Ulz M.E."/>
            <person name="Kim D.H."/>
            <person name="Geringer-Sameth A."/>
            <person name="Goldsberry C."/>
            <person name="Morozov P."/>
            <person name="Fischer S.G."/>
            <person name="Segal G."/>
            <person name="Qu X."/>
            <person name="Rzhetsky A."/>
            <person name="Zhang P."/>
            <person name="Cayanis E."/>
            <person name="De Jong P.J."/>
            <person name="Ju J."/>
            <person name="Kalachikov S."/>
            <person name="Shuman H.A."/>
            <person name="Russo J.J."/>
        </authorList>
    </citation>
    <scope>NUCLEOTIDE SEQUENCE [LARGE SCALE GENOMIC DNA]</scope>
    <source>
        <strain evidence="2">Philadelphia 1 / ATCC 33152 / DSM 7513</strain>
    </source>
</reference>
<keyword evidence="2" id="KW-1185">Reference proteome</keyword>
<dbReference type="HOGENOM" id="CLU_2479533_0_0_6"/>
<dbReference type="OrthoDB" id="5653691at2"/>
<dbReference type="PATRIC" id="fig|272624.6.peg.1303"/>
<name>Q5ZW48_LEGPH</name>
<dbReference type="KEGG" id="lpn:lpg1239"/>
<evidence type="ECO:0000313" key="1">
    <source>
        <dbReference type="EMBL" id="AAU27323.1"/>
    </source>
</evidence>
<organism evidence="1 2">
    <name type="scientific">Legionella pneumophila subsp. pneumophila (strain Philadelphia 1 / ATCC 33152 / DSM 7513)</name>
    <dbReference type="NCBI Taxonomy" id="272624"/>
    <lineage>
        <taxon>Bacteria</taxon>
        <taxon>Pseudomonadati</taxon>
        <taxon>Pseudomonadota</taxon>
        <taxon>Gammaproteobacteria</taxon>
        <taxon>Legionellales</taxon>
        <taxon>Legionellaceae</taxon>
        <taxon>Legionella</taxon>
    </lineage>
</organism>
<dbReference type="PaxDb" id="272624-lpg1239"/>
<proteinExistence type="predicted"/>
<dbReference type="AlphaFoldDB" id="Q5ZW48"/>
<accession>Q5ZW48</accession>